<dbReference type="AlphaFoldDB" id="A0A7D6VDS7"/>
<proteinExistence type="predicted"/>
<organism evidence="1 2">
    <name type="scientific">Nocardia huaxiensis</name>
    <dbReference type="NCBI Taxonomy" id="2755382"/>
    <lineage>
        <taxon>Bacteria</taxon>
        <taxon>Bacillati</taxon>
        <taxon>Actinomycetota</taxon>
        <taxon>Actinomycetes</taxon>
        <taxon>Mycobacteriales</taxon>
        <taxon>Nocardiaceae</taxon>
        <taxon>Nocardia</taxon>
    </lineage>
</organism>
<accession>A0A7D6VDS7</accession>
<name>A0A7D6VDS7_9NOCA</name>
<protein>
    <submittedName>
        <fullName evidence="1">Uncharacterized protein</fullName>
    </submittedName>
</protein>
<reference evidence="1 2" key="1">
    <citation type="submission" date="2020-07" db="EMBL/GenBank/DDBJ databases">
        <authorList>
            <person name="Zhuang K."/>
            <person name="Ran Y."/>
        </authorList>
    </citation>
    <scope>NUCLEOTIDE SEQUENCE [LARGE SCALE GENOMIC DNA]</scope>
    <source>
        <strain evidence="1 2">WCH-YHL-001</strain>
    </source>
</reference>
<gene>
    <name evidence="1" type="ORF">H0264_36085</name>
</gene>
<sequence>MVLEHLRWVGRNAPKALGRKPVRTGPLPLTSFQRGPGLDRLIVRAIRLVYGRG</sequence>
<evidence type="ECO:0000313" key="1">
    <source>
        <dbReference type="EMBL" id="QLY30477.1"/>
    </source>
</evidence>
<keyword evidence="2" id="KW-1185">Reference proteome</keyword>
<dbReference type="Proteomes" id="UP000515512">
    <property type="component" value="Chromosome"/>
</dbReference>
<dbReference type="KEGG" id="nhu:H0264_36085"/>
<evidence type="ECO:0000313" key="2">
    <source>
        <dbReference type="Proteomes" id="UP000515512"/>
    </source>
</evidence>
<dbReference type="RefSeq" id="WP_181581675.1">
    <property type="nucleotide sequence ID" value="NZ_CP059399.1"/>
</dbReference>
<dbReference type="EMBL" id="CP059399">
    <property type="protein sequence ID" value="QLY30477.1"/>
    <property type="molecule type" value="Genomic_DNA"/>
</dbReference>